<feature type="domain" description="ERV/ALR sulfhydryl oxidase" evidence="8">
    <location>
        <begin position="578"/>
        <end position="694"/>
    </location>
</feature>
<dbReference type="InterPro" id="IPR017905">
    <property type="entry name" value="ERV/ALR_sulphydryl_oxidase"/>
</dbReference>
<evidence type="ECO:0000256" key="1">
    <source>
        <dbReference type="ARBA" id="ARBA00001974"/>
    </source>
</evidence>
<sequence>MTGCGCRSRGVPRVLGRLAARSGATCGCRQRAWSGSLQLHMAGFGWIQGMGRLPKGMKCCWKPQILPSWLRSWGGDEDIIITIELERSGHRFYDLDPLAETTFAQLFATNGARCAAPRRAALGAAACSRFGAGADLSGVSDMIGNKFCEHPEAKDARALFCRYPPRFYAHAGICRQYAQFCPFEELKSETNPSHIDLAVVNVDAEMFYALEECGAFKSEFWIFKVFVHWCPHCQQLMPLLYRLALRLRQAKVAFLRFGAVNCATEHALCSEQGWLGHPLLVAKYLGPDQAVHGAIEHWIDVVKDAQLRQMLPRYALPGEFPVLKLLLEHLPTNLVPTVAWADLFEAPPGPSGACPNVTALHPEHPTSMEDFVGNGWHDVERNFTVRRRMTDALIMLRHIFQEWIAPVGDDGLPRIWTYEFPASMEVEGSQAPPLLEGSLPGALGGHRVYLVYFHDCREVACFCCVFVIVGCRLLWKIHRDAWGKPRPSVSRCRISQGNVEAFSYRQLIDIEAWVALLIRNLPEAFAIQSFLRELHRALMIRVRAAQTKEGSSLCANEWKSLTSNLLASINDVGQKHFAFPSACASDTCRMWSLLHILASEGLRKERMGLESRPAQPHAMLSALRGFIDHFFKCHYCRRHFLRQYEEGSYGRQLAEESYEELVLYLWRFHTAVSTRVSALHSCVDSDRRWPPSSLCPSCWQPSDQSALWEVLSEAKAKTKEGQPTLRALEMSAMPNEAEILKFLESSFSEQMELQT</sequence>
<dbReference type="Gene3D" id="1.20.120.310">
    <property type="entry name" value="ERV/ALR sulfhydryl oxidase domain"/>
    <property type="match status" value="1"/>
</dbReference>
<protein>
    <recommendedName>
        <fullName evidence="7">Sulfhydryl oxidase</fullName>
        <ecNumber evidence="7">1.8.3.2</ecNumber>
    </recommendedName>
</protein>
<evidence type="ECO:0000313" key="10">
    <source>
        <dbReference type="Proteomes" id="UP001642484"/>
    </source>
</evidence>
<dbReference type="PANTHER" id="PTHR22897">
    <property type="entry name" value="QUIESCIN Q6-RELATED SULFHYDRYL OXIDASE"/>
    <property type="match status" value="1"/>
</dbReference>
<dbReference type="Pfam" id="PF04777">
    <property type="entry name" value="Evr1_Alr"/>
    <property type="match status" value="1"/>
</dbReference>
<dbReference type="Proteomes" id="UP001642484">
    <property type="component" value="Unassembled WGS sequence"/>
</dbReference>
<evidence type="ECO:0000256" key="3">
    <source>
        <dbReference type="ARBA" id="ARBA00022729"/>
    </source>
</evidence>
<organism evidence="9 10">
    <name type="scientific">Durusdinium trenchii</name>
    <dbReference type="NCBI Taxonomy" id="1381693"/>
    <lineage>
        <taxon>Eukaryota</taxon>
        <taxon>Sar</taxon>
        <taxon>Alveolata</taxon>
        <taxon>Dinophyceae</taxon>
        <taxon>Suessiales</taxon>
        <taxon>Symbiodiniaceae</taxon>
        <taxon>Durusdinium</taxon>
    </lineage>
</organism>
<dbReference type="InterPro" id="IPR036249">
    <property type="entry name" value="Thioredoxin-like_sf"/>
</dbReference>
<reference evidence="9 10" key="1">
    <citation type="submission" date="2024-02" db="EMBL/GenBank/DDBJ databases">
        <authorList>
            <person name="Chen Y."/>
            <person name="Shah S."/>
            <person name="Dougan E. K."/>
            <person name="Thang M."/>
            <person name="Chan C."/>
        </authorList>
    </citation>
    <scope>NUCLEOTIDE SEQUENCE [LARGE SCALE GENOMIC DNA]</scope>
</reference>
<proteinExistence type="predicted"/>
<accession>A0ABP0SE40</accession>
<name>A0ABP0SE40_9DINO</name>
<evidence type="ECO:0000256" key="2">
    <source>
        <dbReference type="ARBA" id="ARBA00022630"/>
    </source>
</evidence>
<comment type="cofactor">
    <cofactor evidence="1 7">
        <name>FAD</name>
        <dbReference type="ChEBI" id="CHEBI:57692"/>
    </cofactor>
</comment>
<dbReference type="PANTHER" id="PTHR22897:SF8">
    <property type="entry name" value="SULFHYDRYL OXIDASE"/>
    <property type="match status" value="1"/>
</dbReference>
<evidence type="ECO:0000256" key="4">
    <source>
        <dbReference type="ARBA" id="ARBA00022827"/>
    </source>
</evidence>
<dbReference type="EMBL" id="CAXAMN010027395">
    <property type="protein sequence ID" value="CAK9110505.1"/>
    <property type="molecule type" value="Genomic_DNA"/>
</dbReference>
<keyword evidence="4 7" id="KW-0274">FAD</keyword>
<gene>
    <name evidence="9" type="ORF">CCMP2556_LOCUS51362</name>
</gene>
<dbReference type="InterPro" id="IPR039798">
    <property type="entry name" value="Sulfhydryl_oxidase"/>
</dbReference>
<evidence type="ECO:0000256" key="7">
    <source>
        <dbReference type="RuleBase" id="RU371123"/>
    </source>
</evidence>
<evidence type="ECO:0000256" key="6">
    <source>
        <dbReference type="ARBA" id="ARBA00023157"/>
    </source>
</evidence>
<dbReference type="SUPFAM" id="SSF69000">
    <property type="entry name" value="FAD-dependent thiol oxidase"/>
    <property type="match status" value="1"/>
</dbReference>
<keyword evidence="10" id="KW-1185">Reference proteome</keyword>
<evidence type="ECO:0000313" key="9">
    <source>
        <dbReference type="EMBL" id="CAK9110505.1"/>
    </source>
</evidence>
<keyword evidence="6" id="KW-1015">Disulfide bond</keyword>
<dbReference type="EC" id="1.8.3.2" evidence="7"/>
<comment type="catalytic activity">
    <reaction evidence="7">
        <text>2 R'C(R)SH + O2 = R'C(R)S-S(R)CR' + H2O2</text>
        <dbReference type="Rhea" id="RHEA:17357"/>
        <dbReference type="ChEBI" id="CHEBI:15379"/>
        <dbReference type="ChEBI" id="CHEBI:16240"/>
        <dbReference type="ChEBI" id="CHEBI:16520"/>
        <dbReference type="ChEBI" id="CHEBI:17412"/>
        <dbReference type="EC" id="1.8.3.2"/>
    </reaction>
</comment>
<dbReference type="CDD" id="cd02961">
    <property type="entry name" value="PDI_a_family"/>
    <property type="match status" value="1"/>
</dbReference>
<keyword evidence="3" id="KW-0732">Signal</keyword>
<dbReference type="InterPro" id="IPR036774">
    <property type="entry name" value="ERV/ALR_sulphydryl_oxid_sf"/>
</dbReference>
<comment type="caution">
    <text evidence="9">The sequence shown here is derived from an EMBL/GenBank/DDBJ whole genome shotgun (WGS) entry which is preliminary data.</text>
</comment>
<dbReference type="SUPFAM" id="SSF52833">
    <property type="entry name" value="Thioredoxin-like"/>
    <property type="match status" value="1"/>
</dbReference>
<evidence type="ECO:0000259" key="8">
    <source>
        <dbReference type="PROSITE" id="PS51324"/>
    </source>
</evidence>
<keyword evidence="5 7" id="KW-0560">Oxidoreductase</keyword>
<dbReference type="PROSITE" id="PS51324">
    <property type="entry name" value="ERV_ALR"/>
    <property type="match status" value="1"/>
</dbReference>
<keyword evidence="2 7" id="KW-0285">Flavoprotein</keyword>
<dbReference type="Gene3D" id="3.40.30.10">
    <property type="entry name" value="Glutaredoxin"/>
    <property type="match status" value="1"/>
</dbReference>
<evidence type="ECO:0000256" key="5">
    <source>
        <dbReference type="ARBA" id="ARBA00023002"/>
    </source>
</evidence>